<sequence>MASAEERKLELERKKQKLAEIREDKRRREEQRRLNMLRNTQQENGTVPEMRPSMSQKDLDMYLESIGIPSQPQIERPPTPHSTDGSQRSTVRFKFIVSSKSRGLALAEVQMTSIPPKDYASYCKTTQTDDDRVSGGEFSLGSQEFDFEDELGIMDKHLDINLDESPTRQIATLFPNIQFNMRQQHEVADENEDNRRAPDLSEEEKLQILSSAKFQQFFEFSSKIMERQLAEEVDVFIDYTRDAANDDKTDNGQKLLLSRVFVDEKWSAGRCVTAIDYCEQHPELVVVSYDHCTDHPLAATGVVQVWNTRFKKPTPEFTFYCQSRLTSVAFAKFHPNLILGGCYSGQICMWDNRLHKKTPVNKSPLSSQAHTHPVFSMAVIGSQNAHNLVTISSDGKLCSWSIDNLAQPIDVIDLNWKQKSVTCLCMSFLFDDVNNFIVGSEEGAVYTASRHGNKGGINESFEGHMGPVTGVNSHISTSLIDLSHLFLSCSLDWTIKLWSSKDPKTHCSFEKHDDYVMDVAWSPTHPAVFVSGDVGGNLFLWNLNEDTDAPVARLQTKDGNGIRKLLWTQNGQQLAVGDTEGNLYLYDVHESITNCKAEEWTNFTRTLRDIKEAAKEADELLETNSKLGPSASNSALGTLQGLSATGTSISPRQQW</sequence>
<proteinExistence type="inferred from homology"/>
<evidence type="ECO:0000256" key="8">
    <source>
        <dbReference type="SAM" id="MobiDB-lite"/>
    </source>
</evidence>
<gene>
    <name evidence="9" type="ORF">EVEC_LOCUS5438</name>
</gene>
<comment type="similarity">
    <text evidence="2">Belongs to the dynein intermediate chain family.</text>
</comment>
<keyword evidence="6" id="KW-0206">Cytoskeleton</keyword>
<evidence type="ECO:0000256" key="1">
    <source>
        <dbReference type="ARBA" id="ARBA00004245"/>
    </source>
</evidence>
<evidence type="ECO:0000313" key="10">
    <source>
        <dbReference type="Proteomes" id="UP000274131"/>
    </source>
</evidence>
<feature type="region of interest" description="Disordered" evidence="8">
    <location>
        <begin position="69"/>
        <end position="88"/>
    </location>
</feature>
<dbReference type="PANTHER" id="PTHR12442:SF22">
    <property type="entry name" value="CYTOPLASMIC DYNEIN 1 INTERMEDIATE CHAIN-RELATED"/>
    <property type="match status" value="1"/>
</dbReference>
<protein>
    <submittedName>
        <fullName evidence="11">WD_REPEATS_REGION domain-containing protein</fullName>
    </submittedName>
</protein>
<keyword evidence="5" id="KW-0677">Repeat</keyword>
<name>A0A0N4V6E2_ENTVE</name>
<dbReference type="SUPFAM" id="SSF50978">
    <property type="entry name" value="WD40 repeat-like"/>
    <property type="match status" value="1"/>
</dbReference>
<feature type="region of interest" description="Disordered" evidence="8">
    <location>
        <begin position="624"/>
        <end position="655"/>
    </location>
</feature>
<dbReference type="Proteomes" id="UP000274131">
    <property type="component" value="Unassembled WGS sequence"/>
</dbReference>
<feature type="repeat" description="WD" evidence="7">
    <location>
        <begin position="509"/>
        <end position="551"/>
    </location>
</feature>
<keyword evidence="4 7" id="KW-0853">WD repeat</keyword>
<dbReference type="GO" id="GO:0010970">
    <property type="term" value="P:transport along microtubule"/>
    <property type="evidence" value="ECO:0007669"/>
    <property type="project" value="TreeGrafter"/>
</dbReference>
<dbReference type="Gene3D" id="2.130.10.10">
    <property type="entry name" value="YVTN repeat-like/Quinoprotein amine dehydrogenase"/>
    <property type="match status" value="2"/>
</dbReference>
<dbReference type="InterPro" id="IPR025956">
    <property type="entry name" value="DYNC1I1/DYNC1I2"/>
</dbReference>
<evidence type="ECO:0000256" key="2">
    <source>
        <dbReference type="ARBA" id="ARBA00011059"/>
    </source>
</evidence>
<dbReference type="STRING" id="51028.A0A0N4V6E2"/>
<evidence type="ECO:0000256" key="5">
    <source>
        <dbReference type="ARBA" id="ARBA00022737"/>
    </source>
</evidence>
<dbReference type="OrthoDB" id="4189at2759"/>
<dbReference type="InterPro" id="IPR015943">
    <property type="entry name" value="WD40/YVTN_repeat-like_dom_sf"/>
</dbReference>
<evidence type="ECO:0000256" key="7">
    <source>
        <dbReference type="PROSITE-ProRule" id="PRU00221"/>
    </source>
</evidence>
<dbReference type="InterPro" id="IPR050687">
    <property type="entry name" value="Dynein_IC"/>
</dbReference>
<keyword evidence="10" id="KW-1185">Reference proteome</keyword>
<reference evidence="11" key="1">
    <citation type="submission" date="2017-02" db="UniProtKB">
        <authorList>
            <consortium name="WormBaseParasite"/>
        </authorList>
    </citation>
    <scope>IDENTIFICATION</scope>
</reference>
<dbReference type="GO" id="GO:0005868">
    <property type="term" value="C:cytoplasmic dynein complex"/>
    <property type="evidence" value="ECO:0007669"/>
    <property type="project" value="InterPro"/>
</dbReference>
<dbReference type="GO" id="GO:0045504">
    <property type="term" value="F:dynein heavy chain binding"/>
    <property type="evidence" value="ECO:0007669"/>
    <property type="project" value="TreeGrafter"/>
</dbReference>
<reference evidence="9 10" key="2">
    <citation type="submission" date="2018-10" db="EMBL/GenBank/DDBJ databases">
        <authorList>
            <consortium name="Pathogen Informatics"/>
        </authorList>
    </citation>
    <scope>NUCLEOTIDE SEQUENCE [LARGE SCALE GENOMIC DNA]</scope>
</reference>
<evidence type="ECO:0000256" key="4">
    <source>
        <dbReference type="ARBA" id="ARBA00022574"/>
    </source>
</evidence>
<dbReference type="WBParaSite" id="EVEC_0000582701-mRNA-1">
    <property type="protein sequence ID" value="EVEC_0000582701-mRNA-1"/>
    <property type="gene ID" value="EVEC_0000582701"/>
</dbReference>
<evidence type="ECO:0000313" key="9">
    <source>
        <dbReference type="EMBL" id="VDD90687.1"/>
    </source>
</evidence>
<evidence type="ECO:0000256" key="3">
    <source>
        <dbReference type="ARBA" id="ARBA00022490"/>
    </source>
</evidence>
<feature type="region of interest" description="Disordered" evidence="8">
    <location>
        <begin position="1"/>
        <end position="52"/>
    </location>
</feature>
<organism evidence="11">
    <name type="scientific">Enterobius vermicularis</name>
    <name type="common">Human pinworm</name>
    <dbReference type="NCBI Taxonomy" id="51028"/>
    <lineage>
        <taxon>Eukaryota</taxon>
        <taxon>Metazoa</taxon>
        <taxon>Ecdysozoa</taxon>
        <taxon>Nematoda</taxon>
        <taxon>Chromadorea</taxon>
        <taxon>Rhabditida</taxon>
        <taxon>Spirurina</taxon>
        <taxon>Oxyuridomorpha</taxon>
        <taxon>Oxyuroidea</taxon>
        <taxon>Oxyuridae</taxon>
        <taxon>Enterobius</taxon>
    </lineage>
</organism>
<dbReference type="Pfam" id="PF11540">
    <property type="entry name" value="Dynein_IC2"/>
    <property type="match status" value="1"/>
</dbReference>
<evidence type="ECO:0000313" key="11">
    <source>
        <dbReference type="WBParaSite" id="EVEC_0000582701-mRNA-1"/>
    </source>
</evidence>
<keyword evidence="3" id="KW-0963">Cytoplasm</keyword>
<accession>A0A0N4V6E2</accession>
<dbReference type="AlphaFoldDB" id="A0A0N4V6E2"/>
<dbReference type="SMART" id="SM00320">
    <property type="entry name" value="WD40"/>
    <property type="match status" value="5"/>
</dbReference>
<dbReference type="PANTHER" id="PTHR12442">
    <property type="entry name" value="DYNEIN INTERMEDIATE CHAIN"/>
    <property type="match status" value="1"/>
</dbReference>
<dbReference type="InterPro" id="IPR036322">
    <property type="entry name" value="WD40_repeat_dom_sf"/>
</dbReference>
<dbReference type="GO" id="GO:0045503">
    <property type="term" value="F:dynein light chain binding"/>
    <property type="evidence" value="ECO:0007669"/>
    <property type="project" value="TreeGrafter"/>
</dbReference>
<dbReference type="InterPro" id="IPR001680">
    <property type="entry name" value="WD40_rpt"/>
</dbReference>
<dbReference type="PROSITE" id="PS50082">
    <property type="entry name" value="WD_REPEATS_2"/>
    <property type="match status" value="1"/>
</dbReference>
<dbReference type="Pfam" id="PF00400">
    <property type="entry name" value="WD40"/>
    <property type="match status" value="2"/>
</dbReference>
<comment type="subcellular location">
    <subcellularLocation>
        <location evidence="1">Cytoplasm</location>
        <location evidence="1">Cytoskeleton</location>
    </subcellularLocation>
</comment>
<dbReference type="EMBL" id="UXUI01008165">
    <property type="protein sequence ID" value="VDD90687.1"/>
    <property type="molecule type" value="Genomic_DNA"/>
</dbReference>
<feature type="compositionally biased region" description="Basic and acidic residues" evidence="8">
    <location>
        <begin position="1"/>
        <end position="33"/>
    </location>
</feature>
<evidence type="ECO:0000256" key="6">
    <source>
        <dbReference type="ARBA" id="ARBA00023212"/>
    </source>
</evidence>